<proteinExistence type="predicted"/>
<comment type="caution">
    <text evidence="2">The sequence shown here is derived from an EMBL/GenBank/DDBJ whole genome shotgun (WGS) entry which is preliminary data.</text>
</comment>
<accession>A0ABQ1Q4R5</accession>
<evidence type="ECO:0008006" key="4">
    <source>
        <dbReference type="Google" id="ProtNLM"/>
    </source>
</evidence>
<evidence type="ECO:0000313" key="3">
    <source>
        <dbReference type="Proteomes" id="UP000630594"/>
    </source>
</evidence>
<name>A0ABQ1Q4R5_9ACTN</name>
<evidence type="ECO:0000256" key="1">
    <source>
        <dbReference type="SAM" id="Phobius"/>
    </source>
</evidence>
<feature type="transmembrane region" description="Helical" evidence="1">
    <location>
        <begin position="47"/>
        <end position="72"/>
    </location>
</feature>
<keyword evidence="3" id="KW-1185">Reference proteome</keyword>
<organism evidence="2 3">
    <name type="scientific">Nocardioides daphniae</name>
    <dbReference type="NCBI Taxonomy" id="402297"/>
    <lineage>
        <taxon>Bacteria</taxon>
        <taxon>Bacillati</taxon>
        <taxon>Actinomycetota</taxon>
        <taxon>Actinomycetes</taxon>
        <taxon>Propionibacteriales</taxon>
        <taxon>Nocardioidaceae</taxon>
        <taxon>Nocardioides</taxon>
    </lineage>
</organism>
<keyword evidence="1" id="KW-0472">Membrane</keyword>
<feature type="transmembrane region" description="Helical" evidence="1">
    <location>
        <begin position="20"/>
        <end position="41"/>
    </location>
</feature>
<protein>
    <recommendedName>
        <fullName evidence="4">PH domain-containing protein</fullName>
    </recommendedName>
</protein>
<reference evidence="3" key="1">
    <citation type="journal article" date="2019" name="Int. J. Syst. Evol. Microbiol.">
        <title>The Global Catalogue of Microorganisms (GCM) 10K type strain sequencing project: providing services to taxonomists for standard genome sequencing and annotation.</title>
        <authorList>
            <consortium name="The Broad Institute Genomics Platform"/>
            <consortium name="The Broad Institute Genome Sequencing Center for Infectious Disease"/>
            <person name="Wu L."/>
            <person name="Ma J."/>
        </authorList>
    </citation>
    <scope>NUCLEOTIDE SEQUENCE [LARGE SCALE GENOMIC DNA]</scope>
    <source>
        <strain evidence="3">CCM 7403</strain>
    </source>
</reference>
<keyword evidence="1" id="KW-1133">Transmembrane helix</keyword>
<keyword evidence="1" id="KW-0812">Transmembrane</keyword>
<gene>
    <name evidence="2" type="ORF">GCM10007231_09640</name>
</gene>
<evidence type="ECO:0000313" key="2">
    <source>
        <dbReference type="EMBL" id="GGD12703.1"/>
    </source>
</evidence>
<sequence length="154" mass="16669">MFNRVVVSDYRFSPALTARLLGLTMLAMAVVVALVTLGVAVANWHSAVLLVPCLVVIVAVVGLMVFTNGWVVRFTDEGYQVRRIRGAGVDAARWKDVEDAVTSERLGSPVVVLRLRDGRTTSIPVAVLHVDREEFANDVAAHLNRGHGIRPLGG</sequence>
<dbReference type="EMBL" id="BMCK01000001">
    <property type="protein sequence ID" value="GGD12703.1"/>
    <property type="molecule type" value="Genomic_DNA"/>
</dbReference>
<dbReference type="Proteomes" id="UP000630594">
    <property type="component" value="Unassembled WGS sequence"/>
</dbReference>